<proteinExistence type="predicted"/>
<organism evidence="1 2">
    <name type="scientific">Larinioides sclopetarius</name>
    <dbReference type="NCBI Taxonomy" id="280406"/>
    <lineage>
        <taxon>Eukaryota</taxon>
        <taxon>Metazoa</taxon>
        <taxon>Ecdysozoa</taxon>
        <taxon>Arthropoda</taxon>
        <taxon>Chelicerata</taxon>
        <taxon>Arachnida</taxon>
        <taxon>Araneae</taxon>
        <taxon>Araneomorphae</taxon>
        <taxon>Entelegynae</taxon>
        <taxon>Araneoidea</taxon>
        <taxon>Araneidae</taxon>
        <taxon>Larinioides</taxon>
    </lineage>
</organism>
<comment type="caution">
    <text evidence="1">The sequence shown here is derived from an EMBL/GenBank/DDBJ whole genome shotgun (WGS) entry which is preliminary data.</text>
</comment>
<protein>
    <submittedName>
        <fullName evidence="1">Uncharacterized protein</fullName>
    </submittedName>
</protein>
<dbReference type="EMBL" id="CAXIEN010000034">
    <property type="protein sequence ID" value="CAL1268432.1"/>
    <property type="molecule type" value="Genomic_DNA"/>
</dbReference>
<dbReference type="AlphaFoldDB" id="A0AAV1ZDS8"/>
<dbReference type="Proteomes" id="UP001497382">
    <property type="component" value="Unassembled WGS sequence"/>
</dbReference>
<keyword evidence="2" id="KW-1185">Reference proteome</keyword>
<name>A0AAV1ZDS8_9ARAC</name>
<reference evidence="1 2" key="1">
    <citation type="submission" date="2024-04" db="EMBL/GenBank/DDBJ databases">
        <authorList>
            <person name="Rising A."/>
            <person name="Reimegard J."/>
            <person name="Sonavane S."/>
            <person name="Akerstrom W."/>
            <person name="Nylinder S."/>
            <person name="Hedman E."/>
            <person name="Kallberg Y."/>
        </authorList>
    </citation>
    <scope>NUCLEOTIDE SEQUENCE [LARGE SCALE GENOMIC DNA]</scope>
</reference>
<evidence type="ECO:0000313" key="2">
    <source>
        <dbReference type="Proteomes" id="UP001497382"/>
    </source>
</evidence>
<accession>A0AAV1ZDS8</accession>
<sequence length="141" mass="16101">LTGISPVQSESSYSETIRSIFNSIIIEIETSHLKLNFYKRKRFAVFSIMLSAHQIYKENTDVTTTKNVKTNANAKPKGLGLKNATNICHNQKSNSGNLLDPKKNSNTLKKKVLKQELKSCTKGEMIMKIYCQNHRELQRLR</sequence>
<feature type="non-terminal residue" evidence="1">
    <location>
        <position position="1"/>
    </location>
</feature>
<gene>
    <name evidence="1" type="ORF">LARSCL_LOCUS4166</name>
</gene>
<evidence type="ECO:0000313" key="1">
    <source>
        <dbReference type="EMBL" id="CAL1268432.1"/>
    </source>
</evidence>